<dbReference type="GO" id="GO:0009279">
    <property type="term" value="C:cell outer membrane"/>
    <property type="evidence" value="ECO:0007669"/>
    <property type="project" value="UniProtKB-SubCell"/>
</dbReference>
<protein>
    <recommendedName>
        <fullName evidence="7">Flagellar L-ring protein</fullName>
    </recommendedName>
    <alternativeName>
        <fullName evidence="7">Basal body L-ring protein</fullName>
    </alternativeName>
</protein>
<feature type="compositionally biased region" description="Low complexity" evidence="8">
    <location>
        <begin position="109"/>
        <end position="121"/>
    </location>
</feature>
<dbReference type="Proteomes" id="UP000517753">
    <property type="component" value="Unassembled WGS sequence"/>
</dbReference>
<feature type="region of interest" description="Disordered" evidence="8">
    <location>
        <begin position="109"/>
        <end position="131"/>
    </location>
</feature>
<dbReference type="EMBL" id="JACCBY010000001">
    <property type="protein sequence ID" value="NYD88989.1"/>
    <property type="molecule type" value="Genomic_DNA"/>
</dbReference>
<dbReference type="InterPro" id="IPR000527">
    <property type="entry name" value="Flag_Lring"/>
</dbReference>
<comment type="function">
    <text evidence="1 7">Assembles around the rod to form the L-ring and probably protects the motor/basal body from shearing forces during rotation.</text>
</comment>
<keyword evidence="9" id="KW-0966">Cell projection</keyword>
<keyword evidence="9" id="KW-0282">Flagellum</keyword>
<evidence type="ECO:0000256" key="1">
    <source>
        <dbReference type="ARBA" id="ARBA00002591"/>
    </source>
</evidence>
<keyword evidence="6 7" id="KW-0998">Cell outer membrane</keyword>
<name>A0A7Y9FKI6_9SPHN</name>
<keyword evidence="4 7" id="KW-0472">Membrane</keyword>
<accession>A0A7Y9FKI6</accession>
<evidence type="ECO:0000256" key="3">
    <source>
        <dbReference type="ARBA" id="ARBA00022729"/>
    </source>
</evidence>
<evidence type="ECO:0000313" key="9">
    <source>
        <dbReference type="EMBL" id="NYD88989.1"/>
    </source>
</evidence>
<evidence type="ECO:0000256" key="6">
    <source>
        <dbReference type="ARBA" id="ARBA00023237"/>
    </source>
</evidence>
<comment type="subunit">
    <text evidence="7">The basal body constitutes a major portion of the flagellar organelle and consists of four rings (L,P,S, and M) mounted on a central rod.</text>
</comment>
<dbReference type="GO" id="GO:0071973">
    <property type="term" value="P:bacterial-type flagellum-dependent cell motility"/>
    <property type="evidence" value="ECO:0007669"/>
    <property type="project" value="InterPro"/>
</dbReference>
<evidence type="ECO:0000256" key="5">
    <source>
        <dbReference type="ARBA" id="ARBA00023143"/>
    </source>
</evidence>
<dbReference type="PRINTS" id="PR01008">
    <property type="entry name" value="FLGLRINGFLGH"/>
</dbReference>
<sequence>MPSVSRAWRAGAGHWAELALATAWFATAAGLLVLAAFAPAAANASIFKKKPAEDFTVARAPVAPAPAPANGSIFQASDGYAALYEGWRARRVGDPLTIVLVERTAASKSSGSKLDSKGSGSITPPSTGPLKLFNSTDVTASGSRGFDGQGQADQANSLSGEVSVTVAEVYPNGTMLVQGQKRVTLNRGDEFLQIKGIVRSADIGADNRILSTRVADAQIAYTGKGDVARAGRQGWLSRFFSVVSPF</sequence>
<dbReference type="PANTHER" id="PTHR34933">
    <property type="entry name" value="FLAGELLAR L-RING PROTEIN"/>
    <property type="match status" value="1"/>
</dbReference>
<gene>
    <name evidence="7" type="primary">flgH</name>
    <name evidence="9" type="ORF">HD841_000758</name>
</gene>
<dbReference type="AlphaFoldDB" id="A0A7Y9FKI6"/>
<keyword evidence="9" id="KW-0969">Cilium</keyword>
<organism evidence="9 10">
    <name type="scientific">Sphingomonas melonis</name>
    <dbReference type="NCBI Taxonomy" id="152682"/>
    <lineage>
        <taxon>Bacteria</taxon>
        <taxon>Pseudomonadati</taxon>
        <taxon>Pseudomonadota</taxon>
        <taxon>Alphaproteobacteria</taxon>
        <taxon>Sphingomonadales</taxon>
        <taxon>Sphingomonadaceae</taxon>
        <taxon>Sphingomonas</taxon>
    </lineage>
</organism>
<dbReference type="GO" id="GO:0003774">
    <property type="term" value="F:cytoskeletal motor activity"/>
    <property type="evidence" value="ECO:0007669"/>
    <property type="project" value="InterPro"/>
</dbReference>
<reference evidence="9 10" key="2">
    <citation type="submission" date="2020-08" db="EMBL/GenBank/DDBJ databases">
        <title>The Agave Microbiome: Exploring the role of microbial communities in plant adaptations to desert environments.</title>
        <authorList>
            <person name="Partida-Martinez L.P."/>
        </authorList>
    </citation>
    <scope>NUCLEOTIDE SEQUENCE [LARGE SCALE GENOMIC DNA]</scope>
    <source>
        <strain evidence="9 10">AS2.3</strain>
    </source>
</reference>
<evidence type="ECO:0000313" key="10">
    <source>
        <dbReference type="Proteomes" id="UP000517753"/>
    </source>
</evidence>
<dbReference type="HAMAP" id="MF_00415">
    <property type="entry name" value="FlgH"/>
    <property type="match status" value="1"/>
</dbReference>
<evidence type="ECO:0000256" key="7">
    <source>
        <dbReference type="HAMAP-Rule" id="MF_00415"/>
    </source>
</evidence>
<evidence type="ECO:0000256" key="2">
    <source>
        <dbReference type="ARBA" id="ARBA00006929"/>
    </source>
</evidence>
<evidence type="ECO:0000256" key="4">
    <source>
        <dbReference type="ARBA" id="ARBA00023136"/>
    </source>
</evidence>
<proteinExistence type="inferred from homology"/>
<reference evidence="9 10" key="1">
    <citation type="submission" date="2020-07" db="EMBL/GenBank/DDBJ databases">
        <authorList>
            <person name="Partida-Martinez L."/>
            <person name="Huntemann M."/>
            <person name="Clum A."/>
            <person name="Wang J."/>
            <person name="Palaniappan K."/>
            <person name="Ritter S."/>
            <person name="Chen I.-M."/>
            <person name="Stamatis D."/>
            <person name="Reddy T."/>
            <person name="O'Malley R."/>
            <person name="Daum C."/>
            <person name="Shapiro N."/>
            <person name="Ivanova N."/>
            <person name="Kyrpides N."/>
            <person name="Woyke T."/>
        </authorList>
    </citation>
    <scope>NUCLEOTIDE SEQUENCE [LARGE SCALE GENOMIC DNA]</scope>
    <source>
        <strain evidence="9 10">AS2.3</strain>
    </source>
</reference>
<comment type="caution">
    <text evidence="9">The sequence shown here is derived from an EMBL/GenBank/DDBJ whole genome shotgun (WGS) entry which is preliminary data.</text>
</comment>
<keyword evidence="10" id="KW-1185">Reference proteome</keyword>
<keyword evidence="5 7" id="KW-0975">Bacterial flagellum</keyword>
<keyword evidence="3" id="KW-0732">Signal</keyword>
<dbReference type="RefSeq" id="WP_179507514.1">
    <property type="nucleotide sequence ID" value="NZ_JACCBY010000001.1"/>
</dbReference>
<dbReference type="PANTHER" id="PTHR34933:SF1">
    <property type="entry name" value="FLAGELLAR L-RING PROTEIN"/>
    <property type="match status" value="1"/>
</dbReference>
<comment type="subcellular location">
    <subcellularLocation>
        <location evidence="7">Cell outer membrane</location>
    </subcellularLocation>
    <subcellularLocation>
        <location evidence="7">Bacterial flagellum basal body</location>
    </subcellularLocation>
</comment>
<evidence type="ECO:0000256" key="8">
    <source>
        <dbReference type="SAM" id="MobiDB-lite"/>
    </source>
</evidence>
<comment type="similarity">
    <text evidence="2 7">Belongs to the FlgH family.</text>
</comment>
<dbReference type="GO" id="GO:0009427">
    <property type="term" value="C:bacterial-type flagellum basal body, distal rod, L ring"/>
    <property type="evidence" value="ECO:0007669"/>
    <property type="project" value="InterPro"/>
</dbReference>
<dbReference type="Pfam" id="PF02107">
    <property type="entry name" value="FlgH"/>
    <property type="match status" value="1"/>
</dbReference>